<evidence type="ECO:0000256" key="1">
    <source>
        <dbReference type="ARBA" id="ARBA00006464"/>
    </source>
</evidence>
<evidence type="ECO:0000313" key="5">
    <source>
        <dbReference type="Proteomes" id="UP000187499"/>
    </source>
</evidence>
<dbReference type="Proteomes" id="UP000187499">
    <property type="component" value="Chromosome"/>
</dbReference>
<keyword evidence="2" id="KW-1133">Transmembrane helix</keyword>
<name>A0A1P8Q248_9LACO</name>
<sequence>MEYLNDHVDTKYQEHRYVYRSVKRLFDLVASLIGLILLSPVFLIVAIAIKIEDPSGSVFYSQIRLGKRQQPFEMFKFRSMVANAEKLKEKLMEQNEVEGAMFKMKDDPRVTKVGKFIRKYSIDELPQLLNVLLGEMSLVGPRPPLPKEVSSYTEHDKLRLTVKPGCTGLWQISGRNDVGFEEMVSLDLDYINKRTAYYDVYILIRTVGVFLFPNGAY</sequence>
<accession>A0A1P8Q248</accession>
<dbReference type="Pfam" id="PF02397">
    <property type="entry name" value="Bac_transf"/>
    <property type="match status" value="1"/>
</dbReference>
<dbReference type="KEGG" id="lalw:BTM29_05000"/>
<dbReference type="RefSeq" id="WP_076614456.1">
    <property type="nucleotide sequence ID" value="NZ_CP019323.1"/>
</dbReference>
<evidence type="ECO:0000256" key="2">
    <source>
        <dbReference type="SAM" id="Phobius"/>
    </source>
</evidence>
<proteinExistence type="inferred from homology"/>
<dbReference type="AlphaFoldDB" id="A0A1P8Q248"/>
<dbReference type="EMBL" id="CP019323">
    <property type="protein sequence ID" value="APX71952.1"/>
    <property type="molecule type" value="Genomic_DNA"/>
</dbReference>
<dbReference type="STRING" id="1847728.BTM29_05000"/>
<keyword evidence="2" id="KW-0472">Membrane</keyword>
<gene>
    <name evidence="4" type="ORF">BTM29_05000</name>
</gene>
<keyword evidence="2" id="KW-0812">Transmembrane</keyword>
<dbReference type="OrthoDB" id="9808602at2"/>
<reference evidence="5" key="1">
    <citation type="submission" date="2016-12" db="EMBL/GenBank/DDBJ databases">
        <authorList>
            <person name="Jung M.Y."/>
            <person name="Lee S.H."/>
        </authorList>
    </citation>
    <scope>NUCLEOTIDE SEQUENCE [LARGE SCALE GENOMIC DNA]</scope>
    <source>
        <strain evidence="5">WiKim39</strain>
    </source>
</reference>
<dbReference type="PANTHER" id="PTHR30576">
    <property type="entry name" value="COLANIC BIOSYNTHESIS UDP-GLUCOSE LIPID CARRIER TRANSFERASE"/>
    <property type="match status" value="1"/>
</dbReference>
<comment type="similarity">
    <text evidence="1">Belongs to the bacterial sugar transferase family.</text>
</comment>
<keyword evidence="5" id="KW-1185">Reference proteome</keyword>
<feature type="domain" description="Bacterial sugar transferase" evidence="3">
    <location>
        <begin position="23"/>
        <end position="211"/>
    </location>
</feature>
<dbReference type="InterPro" id="IPR003362">
    <property type="entry name" value="Bact_transf"/>
</dbReference>
<evidence type="ECO:0000313" key="4">
    <source>
        <dbReference type="EMBL" id="APX71952.1"/>
    </source>
</evidence>
<dbReference type="GO" id="GO:0016780">
    <property type="term" value="F:phosphotransferase activity, for other substituted phosphate groups"/>
    <property type="evidence" value="ECO:0007669"/>
    <property type="project" value="TreeGrafter"/>
</dbReference>
<dbReference type="PANTHER" id="PTHR30576:SF10">
    <property type="entry name" value="SLL5057 PROTEIN"/>
    <property type="match status" value="1"/>
</dbReference>
<organism evidence="4 5">
    <name type="scientific">Companilactobacillus allii</name>
    <dbReference type="NCBI Taxonomy" id="1847728"/>
    <lineage>
        <taxon>Bacteria</taxon>
        <taxon>Bacillati</taxon>
        <taxon>Bacillota</taxon>
        <taxon>Bacilli</taxon>
        <taxon>Lactobacillales</taxon>
        <taxon>Lactobacillaceae</taxon>
        <taxon>Companilactobacillus</taxon>
    </lineage>
</organism>
<protein>
    <submittedName>
        <fullName evidence="4">Multidrug MFS transporter</fullName>
    </submittedName>
</protein>
<feature type="transmembrane region" description="Helical" evidence="2">
    <location>
        <begin position="25"/>
        <end position="49"/>
    </location>
</feature>
<evidence type="ECO:0000259" key="3">
    <source>
        <dbReference type="Pfam" id="PF02397"/>
    </source>
</evidence>